<evidence type="ECO:0000313" key="4">
    <source>
        <dbReference type="Proteomes" id="UP000646365"/>
    </source>
</evidence>
<reference evidence="3" key="1">
    <citation type="journal article" date="2014" name="Int. J. Syst. Evol. Microbiol.">
        <title>Complete genome sequence of Corynebacterium casei LMG S-19264T (=DSM 44701T), isolated from a smear-ripened cheese.</title>
        <authorList>
            <consortium name="US DOE Joint Genome Institute (JGI-PGF)"/>
            <person name="Walter F."/>
            <person name="Albersmeier A."/>
            <person name="Kalinowski J."/>
            <person name="Ruckert C."/>
        </authorList>
    </citation>
    <scope>NUCLEOTIDE SEQUENCE</scope>
    <source>
        <strain evidence="3">CGMCC 1.15725</strain>
    </source>
</reference>
<evidence type="ECO:0000259" key="2">
    <source>
        <dbReference type="SMART" id="SM00062"/>
    </source>
</evidence>
<dbReference type="InterPro" id="IPR001638">
    <property type="entry name" value="Solute-binding_3/MltF_N"/>
</dbReference>
<dbReference type="PANTHER" id="PTHR35936:SF19">
    <property type="entry name" value="AMINO-ACID-BINDING PROTEIN YXEM-RELATED"/>
    <property type="match status" value="1"/>
</dbReference>
<dbReference type="AlphaFoldDB" id="A0A8J3E452"/>
<dbReference type="EMBL" id="BMJQ01000007">
    <property type="protein sequence ID" value="GGF21183.1"/>
    <property type="molecule type" value="Genomic_DNA"/>
</dbReference>
<dbReference type="SUPFAM" id="SSF53850">
    <property type="entry name" value="Periplasmic binding protein-like II"/>
    <property type="match status" value="1"/>
</dbReference>
<dbReference type="PANTHER" id="PTHR35936">
    <property type="entry name" value="MEMBRANE-BOUND LYTIC MUREIN TRANSGLYCOSYLASE F"/>
    <property type="match status" value="1"/>
</dbReference>
<gene>
    <name evidence="3" type="ORF">GCM10011611_29090</name>
</gene>
<name>A0A8J3E452_9PROT</name>
<keyword evidence="1" id="KW-0732">Signal</keyword>
<feature type="domain" description="Solute-binding protein family 3/N-terminal" evidence="2">
    <location>
        <begin position="25"/>
        <end position="252"/>
    </location>
</feature>
<reference evidence="3" key="2">
    <citation type="submission" date="2020-09" db="EMBL/GenBank/DDBJ databases">
        <authorList>
            <person name="Sun Q."/>
            <person name="Zhou Y."/>
        </authorList>
    </citation>
    <scope>NUCLEOTIDE SEQUENCE</scope>
    <source>
        <strain evidence="3">CGMCC 1.15725</strain>
    </source>
</reference>
<organism evidence="3 4">
    <name type="scientific">Aliidongia dinghuensis</name>
    <dbReference type="NCBI Taxonomy" id="1867774"/>
    <lineage>
        <taxon>Bacteria</taxon>
        <taxon>Pseudomonadati</taxon>
        <taxon>Pseudomonadota</taxon>
        <taxon>Alphaproteobacteria</taxon>
        <taxon>Rhodospirillales</taxon>
        <taxon>Dongiaceae</taxon>
        <taxon>Aliidongia</taxon>
    </lineage>
</organism>
<dbReference type="SMART" id="SM00062">
    <property type="entry name" value="PBPb"/>
    <property type="match status" value="1"/>
</dbReference>
<dbReference type="Proteomes" id="UP000646365">
    <property type="component" value="Unassembled WGS sequence"/>
</dbReference>
<keyword evidence="4" id="KW-1185">Reference proteome</keyword>
<accession>A0A8J3E452</accession>
<evidence type="ECO:0000256" key="1">
    <source>
        <dbReference type="ARBA" id="ARBA00022729"/>
    </source>
</evidence>
<dbReference type="Gene3D" id="3.40.190.10">
    <property type="entry name" value="Periplasmic binding protein-like II"/>
    <property type="match status" value="2"/>
</dbReference>
<proteinExistence type="predicted"/>
<protein>
    <recommendedName>
        <fullName evidence="2">Solute-binding protein family 3/N-terminal domain-containing protein</fullName>
    </recommendedName>
</protein>
<dbReference type="Pfam" id="PF00497">
    <property type="entry name" value="SBP_bac_3"/>
    <property type="match status" value="1"/>
</dbReference>
<comment type="caution">
    <text evidence="3">The sequence shown here is derived from an EMBL/GenBank/DDBJ whole genome shotgun (WGS) entry which is preliminary data.</text>
</comment>
<sequence>MIGIGLVIGSAAGAADLSAIKQRGYLTVAEPENAAPFSAGAGGQEAGFDTALLADLARAEGLEIRKVATSPAGLIAAVIEGRADLAVGGIEIARDRENLVTFTRPLADATATYLIRHDDARIHGIGDLDGRPFGIVGGTVAIAQLAQLEFRLAQAGGRLGPSSEFKATADGLDALAGGRIDYLIAPTAVADALVAAEPDKLTRGEALSSAAYFAWAVSSNGSELGALLDKFFDAEATNGALAKAQTTAFGHAYPDLPTRWDGHDWWYARKDRPIHFPVPGNGEPD</sequence>
<evidence type="ECO:0000313" key="3">
    <source>
        <dbReference type="EMBL" id="GGF21183.1"/>
    </source>
</evidence>